<evidence type="ECO:0000256" key="1">
    <source>
        <dbReference type="SAM" id="MobiDB-lite"/>
    </source>
</evidence>
<dbReference type="AlphaFoldDB" id="A0A5J4UNE6"/>
<name>A0A5J4UNE6_9EUKA</name>
<proteinExistence type="predicted"/>
<accession>A0A5J4UNE6</accession>
<feature type="region of interest" description="Disordered" evidence="1">
    <location>
        <begin position="1"/>
        <end position="27"/>
    </location>
</feature>
<organism evidence="2 3">
    <name type="scientific">Streblomastix strix</name>
    <dbReference type="NCBI Taxonomy" id="222440"/>
    <lineage>
        <taxon>Eukaryota</taxon>
        <taxon>Metamonada</taxon>
        <taxon>Preaxostyla</taxon>
        <taxon>Oxymonadida</taxon>
        <taxon>Streblomastigidae</taxon>
        <taxon>Streblomastix</taxon>
    </lineage>
</organism>
<dbReference type="EMBL" id="SNRW01013762">
    <property type="protein sequence ID" value="KAA6372246.1"/>
    <property type="molecule type" value="Genomic_DNA"/>
</dbReference>
<reference evidence="2 3" key="1">
    <citation type="submission" date="2019-03" db="EMBL/GenBank/DDBJ databases">
        <title>Single cell metagenomics reveals metabolic interactions within the superorganism composed of flagellate Streblomastix strix and complex community of Bacteroidetes bacteria on its surface.</title>
        <authorList>
            <person name="Treitli S.C."/>
            <person name="Kolisko M."/>
            <person name="Husnik F."/>
            <person name="Keeling P."/>
            <person name="Hampl V."/>
        </authorList>
    </citation>
    <scope>NUCLEOTIDE SEQUENCE [LARGE SCALE GENOMIC DNA]</scope>
    <source>
        <strain evidence="2">ST1C</strain>
    </source>
</reference>
<dbReference type="Proteomes" id="UP000324800">
    <property type="component" value="Unassembled WGS sequence"/>
</dbReference>
<sequence>MSGSYNKRLRSAETAPEIENENENETSEFEIIKPNELNQKLLLIPKLSRQKDKIDTIDEMLTFIREIEYGDIENFISPELCYELRWQINEGKNQVQKKLLEVVGLIAERVSETSDQFYNRVLWYFQIEELLKQIEIILLKSIKSEDLKKQESDPYSSFIIQLVQIIIFIHKEDEIENKTIQSICGKIIVSQMNDLLNSLKQWKEDQKKKQQEQYQKEEEELQENEQNQEVMNNDIQTARQLNDELIEKKLKSATKTLKSIQYIDVIGNSMDFFIKQIKLHQVITPLFHINCPPKTNCSHSIILPESEILYNLQGSVFQVLALFSFDMKASEYLYKKLLIFRHVARTIIRFAGKYEHRKVHWFQLPTGPKTYQYIISPSSSSSNSDISSFQIQQIQLVIGALQLLYHHDSIFEPVNALSIDLDEALLKLTLFQRRNHSGDQFERQSSIIRKQSSECIKQIKVMINMIGVAGGSEEENFDVIQDSLSGIVSFFEMEVGRAFGSKNQSEYNKGHEEEFEQFGGNEETESHLFHFQETEKDYIINRAQDTMKEIQYAKKDLSNGEDERFPF</sequence>
<gene>
    <name evidence="2" type="ORF">EZS28_032226</name>
</gene>
<protein>
    <submittedName>
        <fullName evidence="2">Uncharacterized protein</fullName>
    </submittedName>
</protein>
<feature type="region of interest" description="Disordered" evidence="1">
    <location>
        <begin position="210"/>
        <end position="229"/>
    </location>
</feature>
<feature type="compositionally biased region" description="Acidic residues" evidence="1">
    <location>
        <begin position="16"/>
        <end position="27"/>
    </location>
</feature>
<evidence type="ECO:0000313" key="2">
    <source>
        <dbReference type="EMBL" id="KAA6372246.1"/>
    </source>
</evidence>
<evidence type="ECO:0000313" key="3">
    <source>
        <dbReference type="Proteomes" id="UP000324800"/>
    </source>
</evidence>
<comment type="caution">
    <text evidence="2">The sequence shown here is derived from an EMBL/GenBank/DDBJ whole genome shotgun (WGS) entry which is preliminary data.</text>
</comment>